<evidence type="ECO:0000313" key="2">
    <source>
        <dbReference type="EMBL" id="MDH2135164.1"/>
    </source>
</evidence>
<dbReference type="PROSITE" id="PS51257">
    <property type="entry name" value="PROKAR_LIPOPROTEIN"/>
    <property type="match status" value="1"/>
</dbReference>
<gene>
    <name evidence="2" type="ORF">N5J77_28965</name>
</gene>
<evidence type="ECO:0000256" key="1">
    <source>
        <dbReference type="SAM" id="MobiDB-lite"/>
    </source>
</evidence>
<organism evidence="2 3">
    <name type="scientific">Sphingobium yanoikuyae</name>
    <name type="common">Sphingomonas yanoikuyae</name>
    <dbReference type="NCBI Taxonomy" id="13690"/>
    <lineage>
        <taxon>Bacteria</taxon>
        <taxon>Pseudomonadati</taxon>
        <taxon>Pseudomonadota</taxon>
        <taxon>Alphaproteobacteria</taxon>
        <taxon>Sphingomonadales</taxon>
        <taxon>Sphingomonadaceae</taxon>
        <taxon>Sphingobium</taxon>
    </lineage>
</organism>
<name>A0AA43BF16_SPHYA</name>
<evidence type="ECO:0008006" key="4">
    <source>
        <dbReference type="Google" id="ProtNLM"/>
    </source>
</evidence>
<dbReference type="EMBL" id="JAOCKX010000091">
    <property type="protein sequence ID" value="MDH2135164.1"/>
    <property type="molecule type" value="Genomic_DNA"/>
</dbReference>
<dbReference type="Proteomes" id="UP001162318">
    <property type="component" value="Unassembled WGS sequence"/>
</dbReference>
<proteinExistence type="predicted"/>
<sequence length="91" mass="9836">MVRKALVIAAITSSSALLGGCIGRQEMVARHDVTCRSYGFVPGSEGFAYCLLQLEVSDYGYGHHGRRPGFWTPQQAPFPADAPQSPGPRKN</sequence>
<reference evidence="2" key="1">
    <citation type="submission" date="2022-09" db="EMBL/GenBank/DDBJ databases">
        <title>Intensive care unit water sources are persistently colonized with multi-drug resistant bacteria and are the site of extensive horizontal gene transfer of antibiotic resistance genes.</title>
        <authorList>
            <person name="Diorio-Toth L."/>
        </authorList>
    </citation>
    <scope>NUCLEOTIDE SEQUENCE</scope>
    <source>
        <strain evidence="2">GD03659</strain>
    </source>
</reference>
<accession>A0AA43BF16</accession>
<feature type="region of interest" description="Disordered" evidence="1">
    <location>
        <begin position="70"/>
        <end position="91"/>
    </location>
</feature>
<dbReference type="RefSeq" id="WP_279729892.1">
    <property type="nucleotide sequence ID" value="NZ_JAOCKX010000091.1"/>
</dbReference>
<evidence type="ECO:0000313" key="3">
    <source>
        <dbReference type="Proteomes" id="UP001162318"/>
    </source>
</evidence>
<protein>
    <recommendedName>
        <fullName evidence="4">Lipoprotein</fullName>
    </recommendedName>
</protein>
<feature type="compositionally biased region" description="Low complexity" evidence="1">
    <location>
        <begin position="73"/>
        <end position="84"/>
    </location>
</feature>
<dbReference type="AlphaFoldDB" id="A0AA43BF16"/>
<comment type="caution">
    <text evidence="2">The sequence shown here is derived from an EMBL/GenBank/DDBJ whole genome shotgun (WGS) entry which is preliminary data.</text>
</comment>